<dbReference type="EMBL" id="NRRV01000029">
    <property type="protein sequence ID" value="MBK1631627.1"/>
    <property type="molecule type" value="Genomic_DNA"/>
</dbReference>
<dbReference type="Proteomes" id="UP000748752">
    <property type="component" value="Unassembled WGS sequence"/>
</dbReference>
<protein>
    <recommendedName>
        <fullName evidence="5">Cell division protein FtsL</fullName>
    </recommendedName>
</protein>
<accession>A0ABS1CI83</accession>
<evidence type="ECO:0000313" key="4">
    <source>
        <dbReference type="Proteomes" id="UP000748752"/>
    </source>
</evidence>
<keyword evidence="2" id="KW-1133">Transmembrane helix</keyword>
<comment type="caution">
    <text evidence="3">The sequence shown here is derived from an EMBL/GenBank/DDBJ whole genome shotgun (WGS) entry which is preliminary data.</text>
</comment>
<keyword evidence="2" id="KW-0812">Transmembrane</keyword>
<sequence>MATTATEAGHTAASKRSAKRSRLRERLAGDKPTSAFLPILLVTCAITGLLLIQAAQLYADRSQLAELRASQRPAYKEAQRLQSQLEGVAADTAVLAEQGNANAKLIIEALRSRGINIDPTKR</sequence>
<reference evidence="3 4" key="1">
    <citation type="journal article" date="2020" name="Microorganisms">
        <title>Osmotic Adaptation and Compatible Solute Biosynthesis of Phototrophic Bacteria as Revealed from Genome Analyses.</title>
        <authorList>
            <person name="Imhoff J.F."/>
            <person name="Rahn T."/>
            <person name="Kunzel S."/>
            <person name="Keller A."/>
            <person name="Neulinger S.C."/>
        </authorList>
    </citation>
    <scope>NUCLEOTIDE SEQUENCE [LARGE SCALE GENOMIC DNA]</scope>
    <source>
        <strain evidence="3 4">DSM 6210</strain>
    </source>
</reference>
<organism evidence="3 4">
    <name type="scientific">Thiohalocapsa halophila</name>
    <dbReference type="NCBI Taxonomy" id="69359"/>
    <lineage>
        <taxon>Bacteria</taxon>
        <taxon>Pseudomonadati</taxon>
        <taxon>Pseudomonadota</taxon>
        <taxon>Gammaproteobacteria</taxon>
        <taxon>Chromatiales</taxon>
        <taxon>Chromatiaceae</taxon>
        <taxon>Thiohalocapsa</taxon>
    </lineage>
</organism>
<gene>
    <name evidence="3" type="ORF">CKO31_12910</name>
</gene>
<evidence type="ECO:0008006" key="5">
    <source>
        <dbReference type="Google" id="ProtNLM"/>
    </source>
</evidence>
<proteinExistence type="predicted"/>
<feature type="transmembrane region" description="Helical" evidence="2">
    <location>
        <begin position="35"/>
        <end position="59"/>
    </location>
</feature>
<dbReference type="RefSeq" id="WP_200238147.1">
    <property type="nucleotide sequence ID" value="NZ_NRRV01000029.1"/>
</dbReference>
<evidence type="ECO:0000256" key="1">
    <source>
        <dbReference type="SAM" id="MobiDB-lite"/>
    </source>
</evidence>
<keyword evidence="4" id="KW-1185">Reference proteome</keyword>
<feature type="region of interest" description="Disordered" evidence="1">
    <location>
        <begin position="1"/>
        <end position="27"/>
    </location>
</feature>
<evidence type="ECO:0000256" key="2">
    <source>
        <dbReference type="SAM" id="Phobius"/>
    </source>
</evidence>
<evidence type="ECO:0000313" key="3">
    <source>
        <dbReference type="EMBL" id="MBK1631627.1"/>
    </source>
</evidence>
<name>A0ABS1CI83_9GAMM</name>
<keyword evidence="2" id="KW-0472">Membrane</keyword>
<feature type="compositionally biased region" description="Low complexity" evidence="1">
    <location>
        <begin position="1"/>
        <end position="15"/>
    </location>
</feature>